<reference evidence="6 7" key="1">
    <citation type="journal article" date="2018" name="IMA Fungus">
        <title>IMA Genome-F 9: Draft genome sequence of Annulohypoxylon stygium, Aspergillus mulundensis, Berkeleyomyces basicola (syn. Thielaviopsis basicola), Ceratocystis smalleyi, two Cercospora beticola strains, Coleophoma cylindrospora, Fusarium fracticaudum, Phialophora cf. hyalina, and Morchella septimelata.</title>
        <authorList>
            <person name="Wingfield B.D."/>
            <person name="Bills G.F."/>
            <person name="Dong Y."/>
            <person name="Huang W."/>
            <person name="Nel W.J."/>
            <person name="Swalarsk-Parry B.S."/>
            <person name="Vaghefi N."/>
            <person name="Wilken P.M."/>
            <person name="An Z."/>
            <person name="de Beer Z.W."/>
            <person name="De Vos L."/>
            <person name="Chen L."/>
            <person name="Duong T.A."/>
            <person name="Gao Y."/>
            <person name="Hammerbacher A."/>
            <person name="Kikkert J.R."/>
            <person name="Li Y."/>
            <person name="Li H."/>
            <person name="Li K."/>
            <person name="Li Q."/>
            <person name="Liu X."/>
            <person name="Ma X."/>
            <person name="Naidoo K."/>
            <person name="Pethybridge S.J."/>
            <person name="Sun J."/>
            <person name="Steenkamp E.T."/>
            <person name="van der Nest M.A."/>
            <person name="van Wyk S."/>
            <person name="Wingfield M.J."/>
            <person name="Xiong C."/>
            <person name="Yue Q."/>
            <person name="Zhang X."/>
        </authorList>
    </citation>
    <scope>NUCLEOTIDE SEQUENCE [LARGE SCALE GENOMIC DNA]</scope>
    <source>
        <strain evidence="6 7">DSM 5745</strain>
    </source>
</reference>
<dbReference type="PANTHER" id="PTHR42973:SF25">
    <property type="entry name" value="PHOSPHOMEVALONATE KINASE"/>
    <property type="match status" value="1"/>
</dbReference>
<keyword evidence="3" id="KW-0274">FAD</keyword>
<name>A0A3D8QVL2_9EURO</name>
<dbReference type="OrthoDB" id="363185at2759"/>
<dbReference type="Gene3D" id="3.40.462.20">
    <property type="match status" value="1"/>
</dbReference>
<dbReference type="Gene3D" id="3.30.465.10">
    <property type="match status" value="1"/>
</dbReference>
<evidence type="ECO:0000313" key="6">
    <source>
        <dbReference type="EMBL" id="RDW65812.1"/>
    </source>
</evidence>
<dbReference type="CDD" id="cd06223">
    <property type="entry name" value="PRTases_typeI"/>
    <property type="match status" value="1"/>
</dbReference>
<evidence type="ECO:0000313" key="7">
    <source>
        <dbReference type="Proteomes" id="UP000256690"/>
    </source>
</evidence>
<dbReference type="PROSITE" id="PS51387">
    <property type="entry name" value="FAD_PCMH"/>
    <property type="match status" value="1"/>
</dbReference>
<keyword evidence="4" id="KW-0560">Oxidoreductase</keyword>
<dbReference type="InterPro" id="IPR050416">
    <property type="entry name" value="FAD-linked_Oxidoreductase"/>
</dbReference>
<dbReference type="GeneID" id="38119921"/>
<dbReference type="GO" id="GO:0019287">
    <property type="term" value="P:isopentenyl diphosphate biosynthetic process, mevalonate pathway"/>
    <property type="evidence" value="ECO:0007669"/>
    <property type="project" value="UniProtKB-UniPathway"/>
</dbReference>
<comment type="caution">
    <text evidence="6">The sequence shown here is derived from an EMBL/GenBank/DDBJ whole genome shotgun (WGS) entry which is preliminary data.</text>
</comment>
<dbReference type="Pfam" id="PF00156">
    <property type="entry name" value="Pribosyltran"/>
    <property type="match status" value="1"/>
</dbReference>
<dbReference type="GO" id="GO:0004631">
    <property type="term" value="F:phosphomevalonate kinase activity"/>
    <property type="evidence" value="ECO:0007669"/>
    <property type="project" value="InterPro"/>
</dbReference>
<dbReference type="Gene3D" id="3.40.50.300">
    <property type="entry name" value="P-loop containing nucleotide triphosphate hydrolases"/>
    <property type="match status" value="1"/>
</dbReference>
<dbReference type="GO" id="GO:0071949">
    <property type="term" value="F:FAD binding"/>
    <property type="evidence" value="ECO:0007669"/>
    <property type="project" value="InterPro"/>
</dbReference>
<dbReference type="InterPro" id="IPR006094">
    <property type="entry name" value="Oxid_FAD_bind_N"/>
</dbReference>
<dbReference type="InterPro" id="IPR016169">
    <property type="entry name" value="FAD-bd_PCMH_sub2"/>
</dbReference>
<evidence type="ECO:0000256" key="1">
    <source>
        <dbReference type="ARBA" id="ARBA00005466"/>
    </source>
</evidence>
<dbReference type="InterPro" id="IPR029057">
    <property type="entry name" value="PRTase-like"/>
</dbReference>
<dbReference type="GO" id="GO:0006695">
    <property type="term" value="P:cholesterol biosynthetic process"/>
    <property type="evidence" value="ECO:0007669"/>
    <property type="project" value="InterPro"/>
</dbReference>
<organism evidence="6 7">
    <name type="scientific">Aspergillus mulundensis</name>
    <dbReference type="NCBI Taxonomy" id="1810919"/>
    <lineage>
        <taxon>Eukaryota</taxon>
        <taxon>Fungi</taxon>
        <taxon>Dikarya</taxon>
        <taxon>Ascomycota</taxon>
        <taxon>Pezizomycotina</taxon>
        <taxon>Eurotiomycetes</taxon>
        <taxon>Eurotiomycetidae</taxon>
        <taxon>Eurotiales</taxon>
        <taxon>Aspergillaceae</taxon>
        <taxon>Aspergillus</taxon>
        <taxon>Aspergillus subgen. Nidulantes</taxon>
    </lineage>
</organism>
<dbReference type="RefSeq" id="XP_026599915.1">
    <property type="nucleotide sequence ID" value="XM_026751567.1"/>
</dbReference>
<evidence type="ECO:0000256" key="3">
    <source>
        <dbReference type="ARBA" id="ARBA00022827"/>
    </source>
</evidence>
<gene>
    <name evidence="6" type="ORF">DSM5745_09551</name>
</gene>
<dbReference type="Proteomes" id="UP000256690">
    <property type="component" value="Unassembled WGS sequence"/>
</dbReference>
<comment type="similarity">
    <text evidence="1">Belongs to the oxygen-dependent FAD-linked oxidoreductase family.</text>
</comment>
<dbReference type="STRING" id="1810919.A0A3D8QVL2"/>
<dbReference type="GO" id="GO:0016491">
    <property type="term" value="F:oxidoreductase activity"/>
    <property type="evidence" value="ECO:0007669"/>
    <property type="project" value="UniProtKB-KW"/>
</dbReference>
<dbReference type="EMBL" id="PVWQ01000013">
    <property type="protein sequence ID" value="RDW65812.1"/>
    <property type="molecule type" value="Genomic_DNA"/>
</dbReference>
<dbReference type="InterPro" id="IPR000836">
    <property type="entry name" value="PRTase_dom"/>
</dbReference>
<dbReference type="GO" id="GO:0005737">
    <property type="term" value="C:cytoplasm"/>
    <property type="evidence" value="ECO:0007669"/>
    <property type="project" value="InterPro"/>
</dbReference>
<keyword evidence="7" id="KW-1185">Reference proteome</keyword>
<evidence type="ECO:0000256" key="4">
    <source>
        <dbReference type="ARBA" id="ARBA00023002"/>
    </source>
</evidence>
<dbReference type="SUPFAM" id="SSF53335">
    <property type="entry name" value="S-adenosyl-L-methionine-dependent methyltransferases"/>
    <property type="match status" value="1"/>
</dbReference>
<sequence>MASLDTLKQALRKKATAIAPASPKQPLFDTQYSTGFEILTQGEGWTTYRDFIIPQLAELLSPLFDSRDSVSVLEIGPGPKSVLGYLSQTLRQKITKYAALEPNTLFAARLEKSLLSSSEDAEAVLPCAKRPSNVNVYRAPFVLDGNTAHTGIGQDRFDIILFCHSMYGMKPKAGFVKRALGMLVERPGGAMVVVFHRAGSLRLDALVCQRTASFPTGLVSVLDNDEDLDSFACFIAGFAVQDFGVDEILRAEWRKVCRALGRLEATGTHAGHLLFSAPEAMVAFTQHAIALPELTSKVSLLEGDKAIKNREASRCHPAAIVRPKEIRHVQECVRWALKHGVSLTVIGGGHSGHCVVPNVVSIDMGAFDGVHIITAKKDKQEQDAGSDGRLVVVEAGCKTGDIIRKTMEAGVTVPLGSRPSVGAGLWLQGGIGHLARLYGLACDSIIGAVVVSVATSQVLCVGRVPSQHCPAGAIRPDNETDLLWAIKGTGTNVGIVISVTFKTHMAPTFLTRRWVLPFNNTHEAQTKLSDFDRFVARSLPRHCSADAYLYCENGQLHLGVSTFECSIPGTVLTPTTAPEFRCLGPENDSKAVDGPGLFESEMYISSMHGGHSGGKTSSFKRCVFLKHIADPSIASILTAAVDAAPSKLSYVHLLQGGEAVRDAAPDAAAFSCRDWDFACVITGVWPRSQDGTEIAQAAVQWVYNVARDLLPLSSGVYGADLGPDPRDTPLAARAFGPSLPRLAYLKRKFDPHNVLAYAFPLQKSPRQKLIVLVTGQSGVGKDYCADIWVSAFRLKGISARSISISDVTKREYATATGADLNKLLRDRAYKEEHRPALTAFFQNQVRHRPRLPEDHFLKVAFDAAEVDVLIITGMRDEAPVASLSHWVSDSRLLEIQVTTAEETRRARRGYNGAGDDKAGNGNIAGKLEAYQPSLTFHNATDGPEAAMAFAKDSLIPFFHPDLQRLASMARRIPNFPRPGIDFAHVLNIAQHPGGLALCASALQSHFTGDWATIDIIACCQVGGLIFAAALSQLVNVPLALIREAGKLPPPVVSVPKPTSHISISSMPSHPKDERRLELEMESDLIPRGGAVVVVDDVLATGETLCAVLQLLKESGVDAGSVSVLVVAEFPVHRGRALLRRRGFGRVKIQSLLVLGGA</sequence>
<evidence type="ECO:0000259" key="5">
    <source>
        <dbReference type="PROSITE" id="PS51387"/>
    </source>
</evidence>
<dbReference type="Gene3D" id="3.40.50.150">
    <property type="entry name" value="Vaccinia Virus protein VP39"/>
    <property type="match status" value="1"/>
</dbReference>
<protein>
    <recommendedName>
        <fullName evidence="5">FAD-binding PCMH-type domain-containing protein</fullName>
    </recommendedName>
</protein>
<dbReference type="InterPro" id="IPR029063">
    <property type="entry name" value="SAM-dependent_MTases_sf"/>
</dbReference>
<accession>A0A3D8QVL2</accession>
<dbReference type="SUPFAM" id="SSF53271">
    <property type="entry name" value="PRTase-like"/>
    <property type="match status" value="1"/>
</dbReference>
<dbReference type="InterPro" id="IPR027417">
    <property type="entry name" value="P-loop_NTPase"/>
</dbReference>
<dbReference type="SUPFAM" id="SSF56176">
    <property type="entry name" value="FAD-binding/transporter-associated domain-like"/>
    <property type="match status" value="1"/>
</dbReference>
<dbReference type="InterPro" id="IPR036318">
    <property type="entry name" value="FAD-bd_PCMH-like_sf"/>
</dbReference>
<dbReference type="UniPathway" id="UPA00057">
    <property type="reaction ID" value="UER00099"/>
</dbReference>
<proteinExistence type="inferred from homology"/>
<evidence type="ECO:0000256" key="2">
    <source>
        <dbReference type="ARBA" id="ARBA00022630"/>
    </source>
</evidence>
<dbReference type="Pfam" id="PF04275">
    <property type="entry name" value="P-mevalo_kinase"/>
    <property type="match status" value="1"/>
</dbReference>
<dbReference type="Pfam" id="PF01565">
    <property type="entry name" value="FAD_binding_4"/>
    <property type="match status" value="1"/>
</dbReference>
<dbReference type="InterPro" id="IPR005919">
    <property type="entry name" value="Pmev_kin_anim"/>
</dbReference>
<dbReference type="InterPro" id="IPR016166">
    <property type="entry name" value="FAD-bd_PCMH"/>
</dbReference>
<dbReference type="Gene3D" id="3.40.50.2020">
    <property type="match status" value="1"/>
</dbReference>
<dbReference type="AlphaFoldDB" id="A0A3D8QVL2"/>
<feature type="domain" description="FAD-binding PCMH-type" evidence="5">
    <location>
        <begin position="313"/>
        <end position="506"/>
    </location>
</feature>
<dbReference type="PANTHER" id="PTHR42973">
    <property type="entry name" value="BINDING OXIDOREDUCTASE, PUTATIVE (AFU_ORTHOLOGUE AFUA_1G17690)-RELATED"/>
    <property type="match status" value="1"/>
</dbReference>
<keyword evidence="2" id="KW-0285">Flavoprotein</keyword>